<evidence type="ECO:0000256" key="2">
    <source>
        <dbReference type="PIRSR" id="PIRSR602401-1"/>
    </source>
</evidence>
<dbReference type="Gene3D" id="1.10.630.10">
    <property type="entry name" value="Cytochrome P450"/>
    <property type="match status" value="1"/>
</dbReference>
<comment type="cofactor">
    <cofactor evidence="2">
        <name>heme</name>
        <dbReference type="ChEBI" id="CHEBI:30413"/>
    </cofactor>
</comment>
<dbReference type="HOGENOM" id="CLU_001570_5_11_1"/>
<accession>A0A0D2AHT6</accession>
<evidence type="ECO:0000313" key="3">
    <source>
        <dbReference type="EMBL" id="KIW06130.1"/>
    </source>
</evidence>
<feature type="binding site" description="axial binding residue" evidence="2">
    <location>
        <position position="479"/>
    </location>
    <ligand>
        <name>heme</name>
        <dbReference type="ChEBI" id="CHEBI:30413"/>
    </ligand>
    <ligandPart>
        <name>Fe</name>
        <dbReference type="ChEBI" id="CHEBI:18248"/>
    </ligandPart>
</feature>
<dbReference type="EMBL" id="KN847536">
    <property type="protein sequence ID" value="KIW06130.1"/>
    <property type="molecule type" value="Genomic_DNA"/>
</dbReference>
<dbReference type="InterPro" id="IPR050121">
    <property type="entry name" value="Cytochrome_P450_monoxygenase"/>
</dbReference>
<gene>
    <name evidence="3" type="ORF">PV09_03295</name>
</gene>
<dbReference type="AlphaFoldDB" id="A0A0D2AHT6"/>
<dbReference type="SUPFAM" id="SSF48264">
    <property type="entry name" value="Cytochrome P450"/>
    <property type="match status" value="1"/>
</dbReference>
<dbReference type="GO" id="GO:0004497">
    <property type="term" value="F:monooxygenase activity"/>
    <property type="evidence" value="ECO:0007669"/>
    <property type="project" value="InterPro"/>
</dbReference>
<dbReference type="Proteomes" id="UP000053259">
    <property type="component" value="Unassembled WGS sequence"/>
</dbReference>
<dbReference type="OrthoDB" id="1470350at2759"/>
<evidence type="ECO:0000313" key="4">
    <source>
        <dbReference type="Proteomes" id="UP000053259"/>
    </source>
</evidence>
<evidence type="ECO:0000256" key="1">
    <source>
        <dbReference type="ARBA" id="ARBA00010617"/>
    </source>
</evidence>
<comment type="similarity">
    <text evidence="1">Belongs to the cytochrome P450 family.</text>
</comment>
<keyword evidence="2" id="KW-0479">Metal-binding</keyword>
<keyword evidence="2" id="KW-0408">Iron</keyword>
<dbReference type="PRINTS" id="PR00463">
    <property type="entry name" value="EP450I"/>
</dbReference>
<dbReference type="PRINTS" id="PR00385">
    <property type="entry name" value="P450"/>
</dbReference>
<reference evidence="3 4" key="1">
    <citation type="submission" date="2015-01" db="EMBL/GenBank/DDBJ databases">
        <title>The Genome Sequence of Ochroconis gallopava CBS43764.</title>
        <authorList>
            <consortium name="The Broad Institute Genomics Platform"/>
            <person name="Cuomo C."/>
            <person name="de Hoog S."/>
            <person name="Gorbushina A."/>
            <person name="Stielow B."/>
            <person name="Teixiera M."/>
            <person name="Abouelleil A."/>
            <person name="Chapman S.B."/>
            <person name="Priest M."/>
            <person name="Young S.K."/>
            <person name="Wortman J."/>
            <person name="Nusbaum C."/>
            <person name="Birren B."/>
        </authorList>
    </citation>
    <scope>NUCLEOTIDE SEQUENCE [LARGE SCALE GENOMIC DNA]</scope>
    <source>
        <strain evidence="3 4">CBS 43764</strain>
    </source>
</reference>
<keyword evidence="4" id="KW-1185">Reference proteome</keyword>
<dbReference type="CDD" id="cd11069">
    <property type="entry name" value="CYP_FUM15-like"/>
    <property type="match status" value="1"/>
</dbReference>
<dbReference type="FunFam" id="1.10.630.10:FF:000051">
    <property type="entry name" value="Cytochrome P450 monooxygenase (Fum15)"/>
    <property type="match status" value="1"/>
</dbReference>
<sequence>MAISNPSVLLLPLLGAILVARFKPEWATVSTILSTTPSLLYGFFRVFIYPFWLSPLRNLPEPTGSRFPWCHASEIRRSNNGAPYRRWINSVPNDGLIRFRVLLNQERLLLTSPQALREVLVTKTYDFIKPSEPTYLFRTLLGHGLLSAEGEEHQIQRKSMMPAFTFRHIKDLYPIFWSKARESVEAIAASQQFHSGSQTPKAQSVRLWAGRTALDIIGLAGTGHDFNALEDPNGEAVLAYHDLTSEEGPLFYWTSIGLDLPVRYILKLPTRQFNTLRRAAGKINSLSFGLIEEKKKRLSNAKDQALDIASVALASGSFSEQGLVDQMMTFLAAGHETSASTMTWAIYLLCKYPDVQERLRSEIREQLPPISDPNSTVTALQIDKLPYLSAVCNEIMRFMPAVPMTARDAACDTSICGRNVPKGTRVIISAWAINVSKDLWGEDALDFNPDRWLRAGQANTGGAMSNFANLTFIHGPRSCIGKDFARSEILCLLAAWIGHFEVIFENGVELPTDIEGWVTAKPRHGMPVVFKELEGW</sequence>
<dbReference type="GeneID" id="27311268"/>
<dbReference type="InParanoid" id="A0A0D2AHT6"/>
<dbReference type="GO" id="GO:0016705">
    <property type="term" value="F:oxidoreductase activity, acting on paired donors, with incorporation or reduction of molecular oxygen"/>
    <property type="evidence" value="ECO:0007669"/>
    <property type="project" value="InterPro"/>
</dbReference>
<dbReference type="PANTHER" id="PTHR24305:SF166">
    <property type="entry name" value="CYTOCHROME P450 12A4, MITOCHONDRIAL-RELATED"/>
    <property type="match status" value="1"/>
</dbReference>
<name>A0A0D2AHT6_9PEZI</name>
<dbReference type="GO" id="GO:0020037">
    <property type="term" value="F:heme binding"/>
    <property type="evidence" value="ECO:0007669"/>
    <property type="project" value="InterPro"/>
</dbReference>
<evidence type="ECO:0008006" key="5">
    <source>
        <dbReference type="Google" id="ProtNLM"/>
    </source>
</evidence>
<dbReference type="InterPro" id="IPR036396">
    <property type="entry name" value="Cyt_P450_sf"/>
</dbReference>
<dbReference type="STRING" id="253628.A0A0D2AHT6"/>
<dbReference type="PANTHER" id="PTHR24305">
    <property type="entry name" value="CYTOCHROME P450"/>
    <property type="match status" value="1"/>
</dbReference>
<dbReference type="Pfam" id="PF00067">
    <property type="entry name" value="p450"/>
    <property type="match status" value="1"/>
</dbReference>
<dbReference type="InterPro" id="IPR001128">
    <property type="entry name" value="Cyt_P450"/>
</dbReference>
<organism evidence="3 4">
    <name type="scientific">Verruconis gallopava</name>
    <dbReference type="NCBI Taxonomy" id="253628"/>
    <lineage>
        <taxon>Eukaryota</taxon>
        <taxon>Fungi</taxon>
        <taxon>Dikarya</taxon>
        <taxon>Ascomycota</taxon>
        <taxon>Pezizomycotina</taxon>
        <taxon>Dothideomycetes</taxon>
        <taxon>Pleosporomycetidae</taxon>
        <taxon>Venturiales</taxon>
        <taxon>Sympoventuriaceae</taxon>
        <taxon>Verruconis</taxon>
    </lineage>
</organism>
<protein>
    <recommendedName>
        <fullName evidence="5">Cytochrome P450</fullName>
    </recommendedName>
</protein>
<dbReference type="VEuPathDB" id="FungiDB:PV09_03295"/>
<proteinExistence type="inferred from homology"/>
<dbReference type="InterPro" id="IPR002401">
    <property type="entry name" value="Cyt_P450_E_grp-I"/>
</dbReference>
<keyword evidence="2" id="KW-0349">Heme</keyword>
<dbReference type="GO" id="GO:0005506">
    <property type="term" value="F:iron ion binding"/>
    <property type="evidence" value="ECO:0007669"/>
    <property type="project" value="InterPro"/>
</dbReference>
<dbReference type="RefSeq" id="XP_016215999.1">
    <property type="nucleotide sequence ID" value="XM_016356476.1"/>
</dbReference>